<proteinExistence type="predicted"/>
<accession>M4BAU9</accession>
<organism evidence="1 2">
    <name type="scientific">Hyaloperonospora arabidopsidis (strain Emoy2)</name>
    <name type="common">Downy mildew agent</name>
    <name type="synonym">Peronospora arabidopsidis</name>
    <dbReference type="NCBI Taxonomy" id="559515"/>
    <lineage>
        <taxon>Eukaryota</taxon>
        <taxon>Sar</taxon>
        <taxon>Stramenopiles</taxon>
        <taxon>Oomycota</taxon>
        <taxon>Peronosporomycetes</taxon>
        <taxon>Peronosporales</taxon>
        <taxon>Peronosporaceae</taxon>
        <taxon>Hyaloperonospora</taxon>
    </lineage>
</organism>
<reference evidence="1" key="2">
    <citation type="submission" date="2015-06" db="UniProtKB">
        <authorList>
            <consortium name="EnsemblProtists"/>
        </authorList>
    </citation>
    <scope>IDENTIFICATION</scope>
    <source>
        <strain evidence="1">Emoy2</strain>
    </source>
</reference>
<evidence type="ECO:0000313" key="2">
    <source>
        <dbReference type="Proteomes" id="UP000011713"/>
    </source>
</evidence>
<dbReference type="HOGENOM" id="CLU_2763267_0_0_1"/>
<dbReference type="EnsemblProtists" id="HpaT803409">
    <property type="protein sequence ID" value="HpaP803409"/>
    <property type="gene ID" value="HpaG803409"/>
</dbReference>
<protein>
    <submittedName>
        <fullName evidence="1">Uncharacterized protein</fullName>
    </submittedName>
</protein>
<dbReference type="Proteomes" id="UP000011713">
    <property type="component" value="Unassembled WGS sequence"/>
</dbReference>
<dbReference type="InParanoid" id="M4BAU9"/>
<dbReference type="EMBL" id="JH598083">
    <property type="status" value="NOT_ANNOTATED_CDS"/>
    <property type="molecule type" value="Genomic_DNA"/>
</dbReference>
<reference evidence="2" key="1">
    <citation type="journal article" date="2010" name="Science">
        <title>Signatures of adaptation to obligate biotrophy in the Hyaloperonospora arabidopsidis genome.</title>
        <authorList>
            <person name="Baxter L."/>
            <person name="Tripathy S."/>
            <person name="Ishaque N."/>
            <person name="Boot N."/>
            <person name="Cabral A."/>
            <person name="Kemen E."/>
            <person name="Thines M."/>
            <person name="Ah-Fong A."/>
            <person name="Anderson R."/>
            <person name="Badejoko W."/>
            <person name="Bittner-Eddy P."/>
            <person name="Boore J.L."/>
            <person name="Chibucos M.C."/>
            <person name="Coates M."/>
            <person name="Dehal P."/>
            <person name="Delehaunty K."/>
            <person name="Dong S."/>
            <person name="Downton P."/>
            <person name="Dumas B."/>
            <person name="Fabro G."/>
            <person name="Fronick C."/>
            <person name="Fuerstenberg S.I."/>
            <person name="Fulton L."/>
            <person name="Gaulin E."/>
            <person name="Govers F."/>
            <person name="Hughes L."/>
            <person name="Humphray S."/>
            <person name="Jiang R.H."/>
            <person name="Judelson H."/>
            <person name="Kamoun S."/>
            <person name="Kyung K."/>
            <person name="Meijer H."/>
            <person name="Minx P."/>
            <person name="Morris P."/>
            <person name="Nelson J."/>
            <person name="Phuntumart V."/>
            <person name="Qutob D."/>
            <person name="Rehmany A."/>
            <person name="Rougon-Cardoso A."/>
            <person name="Ryden P."/>
            <person name="Torto-Alalibo T."/>
            <person name="Studholme D."/>
            <person name="Wang Y."/>
            <person name="Win J."/>
            <person name="Wood J."/>
            <person name="Clifton S.W."/>
            <person name="Rogers J."/>
            <person name="Van den Ackerveken G."/>
            <person name="Jones J.D."/>
            <person name="McDowell J.M."/>
            <person name="Beynon J."/>
            <person name="Tyler B.M."/>
        </authorList>
    </citation>
    <scope>NUCLEOTIDE SEQUENCE [LARGE SCALE GENOMIC DNA]</scope>
    <source>
        <strain evidence="2">Emoy2</strain>
    </source>
</reference>
<keyword evidence="2" id="KW-1185">Reference proteome</keyword>
<dbReference type="AlphaFoldDB" id="M4BAU9"/>
<name>M4BAU9_HYAAE</name>
<evidence type="ECO:0000313" key="1">
    <source>
        <dbReference type="EnsemblProtists" id="HpaP803409"/>
    </source>
</evidence>
<dbReference type="VEuPathDB" id="FungiDB:HpaG803409"/>
<sequence>MLRTQCNRLTHRVDRDASGNGGAHGCGKMGDVLGVVVMGVRTKCEKGEDADEYENGMLVYLFEVAMLSLS</sequence>